<dbReference type="InterPro" id="IPR051910">
    <property type="entry name" value="ComF/GntX_DNA_util-trans"/>
</dbReference>
<feature type="domain" description="Phosphoribosyltransferase" evidence="2">
    <location>
        <begin position="136"/>
        <end position="224"/>
    </location>
</feature>
<sequence>MSQCLSCGQSLDTIVSWESWLTFKREHVICTVCASNMEKITGSRCSVCSRPSQLSICHDCIEWDQLGEVIQFNYSLFHYNEWMKNIISLWKFRGDYVLREIFREELKYSFESIFLSQNKELILVPVPLSVKRTNERGFNQALALAEMLDMPIQEALGRKASEKQSKKSRIDRLRSSNPYYLLKPIRKRVVLIDDIYTTGTTIRQAASILLKNGCPEVYTFTLIRG</sequence>
<evidence type="ECO:0000313" key="3">
    <source>
        <dbReference type="EMBL" id="GLO67177.1"/>
    </source>
</evidence>
<evidence type="ECO:0000256" key="1">
    <source>
        <dbReference type="ARBA" id="ARBA00008007"/>
    </source>
</evidence>
<evidence type="ECO:0000313" key="4">
    <source>
        <dbReference type="Proteomes" id="UP001275436"/>
    </source>
</evidence>
<dbReference type="InterPro" id="IPR029057">
    <property type="entry name" value="PRTase-like"/>
</dbReference>
<protein>
    <submittedName>
        <fullName evidence="3">Amidophosphoribosyltransferase</fullName>
    </submittedName>
</protein>
<proteinExistence type="inferred from homology"/>
<gene>
    <name evidence="3" type="primary">comFC</name>
    <name evidence="3" type="ORF">MACH08_29610</name>
</gene>
<dbReference type="EMBL" id="BSKO01000001">
    <property type="protein sequence ID" value="GLO67177.1"/>
    <property type="molecule type" value="Genomic_DNA"/>
</dbReference>
<dbReference type="SUPFAM" id="SSF53271">
    <property type="entry name" value="PRTase-like"/>
    <property type="match status" value="1"/>
</dbReference>
<name>A0ABQ5TM17_9BACI</name>
<dbReference type="PANTHER" id="PTHR47505:SF1">
    <property type="entry name" value="DNA UTILIZATION PROTEIN YHGH"/>
    <property type="match status" value="1"/>
</dbReference>
<comment type="similarity">
    <text evidence="1">Belongs to the ComF/GntX family.</text>
</comment>
<keyword evidence="4" id="KW-1185">Reference proteome</keyword>
<reference evidence="3 4" key="1">
    <citation type="submission" date="2023-02" db="EMBL/GenBank/DDBJ databases">
        <title>Oceanobacillus kimchii IFOP_LL358 isolated form Alexandrium catenella lab strain.</title>
        <authorList>
            <person name="Gajardo G."/>
            <person name="Ueki S."/>
            <person name="Maruyama F."/>
        </authorList>
    </citation>
    <scope>NUCLEOTIDE SEQUENCE [LARGE SCALE GENOMIC DNA]</scope>
    <source>
        <strain evidence="3 4">IFOP_LL358</strain>
    </source>
</reference>
<organism evidence="3 4">
    <name type="scientific">Oceanobacillus kimchii</name>
    <dbReference type="NCBI Taxonomy" id="746691"/>
    <lineage>
        <taxon>Bacteria</taxon>
        <taxon>Bacillati</taxon>
        <taxon>Bacillota</taxon>
        <taxon>Bacilli</taxon>
        <taxon>Bacillales</taxon>
        <taxon>Bacillaceae</taxon>
        <taxon>Oceanobacillus</taxon>
    </lineage>
</organism>
<dbReference type="InterPro" id="IPR000836">
    <property type="entry name" value="PRTase_dom"/>
</dbReference>
<dbReference type="CDD" id="cd06223">
    <property type="entry name" value="PRTases_typeI"/>
    <property type="match status" value="1"/>
</dbReference>
<comment type="caution">
    <text evidence="3">The sequence shown here is derived from an EMBL/GenBank/DDBJ whole genome shotgun (WGS) entry which is preliminary data.</text>
</comment>
<dbReference type="PANTHER" id="PTHR47505">
    <property type="entry name" value="DNA UTILIZATION PROTEIN YHGH"/>
    <property type="match status" value="1"/>
</dbReference>
<dbReference type="RefSeq" id="WP_215064537.1">
    <property type="nucleotide sequence ID" value="NZ_BSKO01000001.1"/>
</dbReference>
<accession>A0ABQ5TM17</accession>
<evidence type="ECO:0000259" key="2">
    <source>
        <dbReference type="Pfam" id="PF00156"/>
    </source>
</evidence>
<dbReference type="Proteomes" id="UP001275436">
    <property type="component" value="Unassembled WGS sequence"/>
</dbReference>
<dbReference type="Gene3D" id="3.40.50.2020">
    <property type="match status" value="1"/>
</dbReference>
<dbReference type="Pfam" id="PF00156">
    <property type="entry name" value="Pribosyltran"/>
    <property type="match status" value="1"/>
</dbReference>